<evidence type="ECO:0000313" key="3">
    <source>
        <dbReference type="Proteomes" id="UP000627781"/>
    </source>
</evidence>
<feature type="transmembrane region" description="Helical" evidence="1">
    <location>
        <begin position="106"/>
        <end position="124"/>
    </location>
</feature>
<dbReference type="RefSeq" id="WP_143317771.1">
    <property type="nucleotide sequence ID" value="NZ_JACSRA010000049.1"/>
</dbReference>
<organism evidence="2 3">
    <name type="scientific">Clostridium cibarium</name>
    <dbReference type="NCBI Taxonomy" id="2762247"/>
    <lineage>
        <taxon>Bacteria</taxon>
        <taxon>Bacillati</taxon>
        <taxon>Bacillota</taxon>
        <taxon>Clostridia</taxon>
        <taxon>Eubacteriales</taxon>
        <taxon>Clostridiaceae</taxon>
        <taxon>Clostridium</taxon>
    </lineage>
</organism>
<feature type="transmembrane region" description="Helical" evidence="1">
    <location>
        <begin position="180"/>
        <end position="210"/>
    </location>
</feature>
<feature type="transmembrane region" description="Helical" evidence="1">
    <location>
        <begin position="76"/>
        <end position="94"/>
    </location>
</feature>
<evidence type="ECO:0000313" key="2">
    <source>
        <dbReference type="EMBL" id="MBD7913414.1"/>
    </source>
</evidence>
<reference evidence="2 3" key="1">
    <citation type="submission" date="2020-08" db="EMBL/GenBank/DDBJ databases">
        <title>A Genomic Blueprint of the Chicken Gut Microbiome.</title>
        <authorList>
            <person name="Gilroy R."/>
            <person name="Ravi A."/>
            <person name="Getino M."/>
            <person name="Pursley I."/>
            <person name="Horton D.L."/>
            <person name="Alikhan N.-F."/>
            <person name="Baker D."/>
            <person name="Gharbi K."/>
            <person name="Hall N."/>
            <person name="Watson M."/>
            <person name="Adriaenssens E.M."/>
            <person name="Foster-Nyarko E."/>
            <person name="Jarju S."/>
            <person name="Secka A."/>
            <person name="Antonio M."/>
            <person name="Oren A."/>
            <person name="Chaudhuri R."/>
            <person name="La Ragione R.M."/>
            <person name="Hildebrand F."/>
            <person name="Pallen M.J."/>
        </authorList>
    </citation>
    <scope>NUCLEOTIDE SEQUENCE [LARGE SCALE GENOMIC DNA]</scope>
    <source>
        <strain evidence="2 3">Sa3CVN1</strain>
    </source>
</reference>
<feature type="transmembrane region" description="Helical" evidence="1">
    <location>
        <begin position="45"/>
        <end position="64"/>
    </location>
</feature>
<accession>A0ABR8PZ22</accession>
<gene>
    <name evidence="2" type="ORF">H9661_18840</name>
</gene>
<proteinExistence type="predicted"/>
<dbReference type="EMBL" id="JACSRA010000049">
    <property type="protein sequence ID" value="MBD7913414.1"/>
    <property type="molecule type" value="Genomic_DNA"/>
</dbReference>
<protein>
    <submittedName>
        <fullName evidence="2">Uncharacterized protein</fullName>
    </submittedName>
</protein>
<dbReference type="Proteomes" id="UP000627781">
    <property type="component" value="Unassembled WGS sequence"/>
</dbReference>
<evidence type="ECO:0000256" key="1">
    <source>
        <dbReference type="SAM" id="Phobius"/>
    </source>
</evidence>
<feature type="transmembrane region" description="Helical" evidence="1">
    <location>
        <begin position="12"/>
        <end position="33"/>
    </location>
</feature>
<keyword evidence="3" id="KW-1185">Reference proteome</keyword>
<keyword evidence="1" id="KW-0472">Membrane</keyword>
<sequence length="297" mass="34583">MNSSNTRKLQTLIYISIAMILLYPANTLSYLVIKIKISDFTNLNHLSLFFLVVDLIGLISFRNVEITAETKEKTNLRTRPLYLFSILIIGYVLFDNNLKTASNTSAFMAFIIMEAYLIFIILFTKNKLSFILQDRKLQWIKATQNIAVDKWSNFTWRLKIWITTHEKVDFRDRLPNPIRVLAIGLIVTDLLANYSSVTLFIGILFFILFFNSFLMCIECLFGLQTSLIGICTGYEYVPNSDRDYYNVYITDYENKREIHFRSYEELDLIYGEEVRVVHGIFSKLAISVNGIVLERKS</sequence>
<keyword evidence="1" id="KW-0812">Transmembrane</keyword>
<keyword evidence="1" id="KW-1133">Transmembrane helix</keyword>
<name>A0ABR8PZ22_9CLOT</name>
<comment type="caution">
    <text evidence="2">The sequence shown here is derived from an EMBL/GenBank/DDBJ whole genome shotgun (WGS) entry which is preliminary data.</text>
</comment>